<evidence type="ECO:0000256" key="2">
    <source>
        <dbReference type="SAM" id="Phobius"/>
    </source>
</evidence>
<feature type="transmembrane region" description="Helical" evidence="2">
    <location>
        <begin position="12"/>
        <end position="35"/>
    </location>
</feature>
<evidence type="ECO:0000259" key="3">
    <source>
        <dbReference type="Pfam" id="PF18915"/>
    </source>
</evidence>
<gene>
    <name evidence="4" type="ORF">A3A97_01155</name>
</gene>
<name>A0A1G2PYR3_9BACT</name>
<protein>
    <recommendedName>
        <fullName evidence="3">DUF5667 domain-containing protein</fullName>
    </recommendedName>
</protein>
<dbReference type="Pfam" id="PF18915">
    <property type="entry name" value="DUF5667"/>
    <property type="match status" value="1"/>
</dbReference>
<keyword evidence="2" id="KW-0812">Transmembrane</keyword>
<dbReference type="AlphaFoldDB" id="A0A1G2PYR3"/>
<feature type="domain" description="DUF5667" evidence="3">
    <location>
        <begin position="40"/>
        <end position="134"/>
    </location>
</feature>
<keyword evidence="2" id="KW-1133">Transmembrane helix</keyword>
<keyword evidence="2" id="KW-0472">Membrane</keyword>
<organism evidence="4 5">
    <name type="scientific">Candidatus Terrybacteria bacterium RIFCSPLOWO2_01_FULL_40_23</name>
    <dbReference type="NCBI Taxonomy" id="1802366"/>
    <lineage>
        <taxon>Bacteria</taxon>
        <taxon>Candidatus Terryibacteriota</taxon>
    </lineage>
</organism>
<dbReference type="InterPro" id="IPR043725">
    <property type="entry name" value="DUF5667"/>
</dbReference>
<evidence type="ECO:0000256" key="1">
    <source>
        <dbReference type="SAM" id="MobiDB-lite"/>
    </source>
</evidence>
<proteinExistence type="predicted"/>
<sequence>MKQTYSNQAGFVPVIIIVIAVVVGFFGGGAGLAIISDSAKPGEALFSVDVIAEKVQEMITFNAEAKADFRTEVVQERLQEIEEMLSEKGIEAPGLQNALSRVNQAMADLEAFLAAHPEFSLQFQESTDELSDRIESLKADHEELEDAFEDEDEDEDFEDEDGEDADDEDGDQEDEDNDDADENDDDDSVSGSTELRVKTQADITEVKADFTELQADAVRFNIVLPAEKVSAYQAAIIQAETAFANGQYAQVEAFVDRAEEAIDGMESPVEEARHNAGEVDND</sequence>
<dbReference type="EMBL" id="MHSW01000005">
    <property type="protein sequence ID" value="OHA52732.1"/>
    <property type="molecule type" value="Genomic_DNA"/>
</dbReference>
<feature type="compositionally biased region" description="Acidic residues" evidence="1">
    <location>
        <begin position="144"/>
        <end position="188"/>
    </location>
</feature>
<reference evidence="4 5" key="1">
    <citation type="journal article" date="2016" name="Nat. Commun.">
        <title>Thousands of microbial genomes shed light on interconnected biogeochemical processes in an aquifer system.</title>
        <authorList>
            <person name="Anantharaman K."/>
            <person name="Brown C.T."/>
            <person name="Hug L.A."/>
            <person name="Sharon I."/>
            <person name="Castelle C.J."/>
            <person name="Probst A.J."/>
            <person name="Thomas B.C."/>
            <person name="Singh A."/>
            <person name="Wilkins M.J."/>
            <person name="Karaoz U."/>
            <person name="Brodie E.L."/>
            <person name="Williams K.H."/>
            <person name="Hubbard S.S."/>
            <person name="Banfield J.F."/>
        </authorList>
    </citation>
    <scope>NUCLEOTIDE SEQUENCE [LARGE SCALE GENOMIC DNA]</scope>
</reference>
<dbReference type="Proteomes" id="UP000176951">
    <property type="component" value="Unassembled WGS sequence"/>
</dbReference>
<feature type="region of interest" description="Disordered" evidence="1">
    <location>
        <begin position="144"/>
        <end position="198"/>
    </location>
</feature>
<comment type="caution">
    <text evidence="4">The sequence shown here is derived from an EMBL/GenBank/DDBJ whole genome shotgun (WGS) entry which is preliminary data.</text>
</comment>
<evidence type="ECO:0000313" key="5">
    <source>
        <dbReference type="Proteomes" id="UP000176951"/>
    </source>
</evidence>
<evidence type="ECO:0000313" key="4">
    <source>
        <dbReference type="EMBL" id="OHA52732.1"/>
    </source>
</evidence>
<accession>A0A1G2PYR3</accession>